<reference evidence="1 2" key="1">
    <citation type="journal article" date="2013" name="Curr. Biol.">
        <title>The Genome of the Foraminiferan Reticulomyxa filosa.</title>
        <authorList>
            <person name="Glockner G."/>
            <person name="Hulsmann N."/>
            <person name="Schleicher M."/>
            <person name="Noegel A.A."/>
            <person name="Eichinger L."/>
            <person name="Gallinger C."/>
            <person name="Pawlowski J."/>
            <person name="Sierra R."/>
            <person name="Euteneuer U."/>
            <person name="Pillet L."/>
            <person name="Moustafa A."/>
            <person name="Platzer M."/>
            <person name="Groth M."/>
            <person name="Szafranski K."/>
            <person name="Schliwa M."/>
        </authorList>
    </citation>
    <scope>NUCLEOTIDE SEQUENCE [LARGE SCALE GENOMIC DNA]</scope>
</reference>
<evidence type="ECO:0000313" key="1">
    <source>
        <dbReference type="EMBL" id="ETO20517.1"/>
    </source>
</evidence>
<name>X6N5D2_RETFI</name>
<keyword evidence="2" id="KW-1185">Reference proteome</keyword>
<sequence length="216" mass="25338">MKYKNIWNNNTNINQCIPLTDMIGRNNNHLLFITTLLFGRYTLKCDTCFKDKKVYDNINSRRRSTELFLVRETKANHSIINNKTASGAKYIDSVFLFENTERDSDIDPTNEKEMKWLKNEKSDIKAHIANFKMAQNVAIQTNDVIVKDDVDAMTTREEEKDQEKVVRRRCIVAMDLFMLVLIHNRLDMKVHATKVSTVQKSDHMANNRIASYEKKW</sequence>
<evidence type="ECO:0000313" key="2">
    <source>
        <dbReference type="Proteomes" id="UP000023152"/>
    </source>
</evidence>
<dbReference type="EMBL" id="ASPP01012523">
    <property type="protein sequence ID" value="ETO20517.1"/>
    <property type="molecule type" value="Genomic_DNA"/>
</dbReference>
<protein>
    <submittedName>
        <fullName evidence="1">Uncharacterized protein</fullName>
    </submittedName>
</protein>
<accession>X6N5D2</accession>
<comment type="caution">
    <text evidence="1">The sequence shown here is derived from an EMBL/GenBank/DDBJ whole genome shotgun (WGS) entry which is preliminary data.</text>
</comment>
<proteinExistence type="predicted"/>
<dbReference type="AlphaFoldDB" id="X6N5D2"/>
<organism evidence="1 2">
    <name type="scientific">Reticulomyxa filosa</name>
    <dbReference type="NCBI Taxonomy" id="46433"/>
    <lineage>
        <taxon>Eukaryota</taxon>
        <taxon>Sar</taxon>
        <taxon>Rhizaria</taxon>
        <taxon>Retaria</taxon>
        <taxon>Foraminifera</taxon>
        <taxon>Monothalamids</taxon>
        <taxon>Reticulomyxidae</taxon>
        <taxon>Reticulomyxa</taxon>
    </lineage>
</organism>
<dbReference type="Proteomes" id="UP000023152">
    <property type="component" value="Unassembled WGS sequence"/>
</dbReference>
<gene>
    <name evidence="1" type="ORF">RFI_16699</name>
</gene>